<feature type="chain" id="PRO_5034366926" evidence="27">
    <location>
        <begin position="19"/>
        <end position="686"/>
    </location>
</feature>
<keyword evidence="18 22" id="KW-0379">Hydroxylation</keyword>
<sequence length="686" mass="76178">MDHRVWPLLSLLVAVCSGNPILFGEITSPKYPQGYPNDAYQSWNISVPKGFGIKLYFLHLDIEPSQDCEYDFVQVLIKDEVKGKFCGRRIDGSSPTSPLYEQYYPTNNLRLEFTSDFSNEERYTGFSLYYIAEDLDECEESSETYCSHFCNNHIGGYFCSCPPGYFLQADNHTCGVNCSGNLYTDLRGQIHSPGFPSFYPENSLCDYKVRLIPGYQVVITFQAKDYDIETGRDGKCTYDILTIQAGEHTHGPFCGRSPPARIETGSNQVDILFQTDSGGENKGWLINYSEDAIPCDHRIFERSQLSPAKDKYVFKDTITVTCIEGYEFVIRKRNVPSIQSYCRGDGTWSVTEPKCQLVDCGAPSEISNGRPTFSKTTFRSTATYSCVSEYYQIVLPASGDGTFRCSSKGLWVDKNGNQELPKCTPVCGTFNSAASSGGRIFGGKRATLGKLPWLIAFVSPNRGAGALISERWVMTAAHVVQESDQPEMFGGLINLPTRTDANLLKAKKVIIHPKWVIEPLDKRVNFDNDIALIQLCSKVQLGPNISPVCLSSGTSPGFDDSGYIAGWGRTEKRHVSGHLMFTAIPLQKMEKCQEIVTEKKYTFSSNMLCAGDGAGNDSCEGDSGGPLTFLDHNNNEKMYVAGIVSWGVECGKYGVYTKVENYLDWIKETIDKVESEEGEGTGSDCR</sequence>
<evidence type="ECO:0000256" key="19">
    <source>
        <dbReference type="ARBA" id="ARBA00024195"/>
    </source>
</evidence>
<dbReference type="OrthoDB" id="9985152at2759"/>
<dbReference type="Gene3D" id="2.60.120.290">
    <property type="entry name" value="Spermadhesin, CUB domain"/>
    <property type="match status" value="2"/>
</dbReference>
<keyword evidence="10" id="KW-0378">Hydrolase</keyword>
<dbReference type="FunFam" id="2.10.25.10:FF:000059">
    <property type="entry name" value="Mannan-binding lectin serine protease 1"/>
    <property type="match status" value="1"/>
</dbReference>
<evidence type="ECO:0000256" key="8">
    <source>
        <dbReference type="ARBA" id="ARBA00022729"/>
    </source>
</evidence>
<dbReference type="CDD" id="cd00033">
    <property type="entry name" value="CCP"/>
    <property type="match status" value="2"/>
</dbReference>
<feature type="binding site" evidence="23">
    <location>
        <position position="71"/>
    </location>
    <ligand>
        <name>Ca(2+)</name>
        <dbReference type="ChEBI" id="CHEBI:29108"/>
        <label>1</label>
    </ligand>
</feature>
<dbReference type="GO" id="GO:0004252">
    <property type="term" value="F:serine-type endopeptidase activity"/>
    <property type="evidence" value="ECO:0007669"/>
    <property type="project" value="InterPro"/>
</dbReference>
<keyword evidence="16 21" id="KW-1015">Disulfide bond</keyword>
<accession>A0A8C5PPF0</accession>
<feature type="binding site" evidence="23">
    <location>
        <position position="134"/>
    </location>
    <ligand>
        <name>Ca(2+)</name>
        <dbReference type="ChEBI" id="CHEBI:29108"/>
        <label>2</label>
    </ligand>
</feature>
<dbReference type="SMART" id="SM00179">
    <property type="entry name" value="EGF_CA"/>
    <property type="match status" value="1"/>
</dbReference>
<dbReference type="Pfam" id="PF00089">
    <property type="entry name" value="Trypsin"/>
    <property type="match status" value="1"/>
</dbReference>
<dbReference type="SMART" id="SM00181">
    <property type="entry name" value="EGF"/>
    <property type="match status" value="1"/>
</dbReference>
<dbReference type="InterPro" id="IPR033116">
    <property type="entry name" value="TRYPSIN_SER"/>
</dbReference>
<feature type="binding site" evidence="23">
    <location>
        <position position="118"/>
    </location>
    <ligand>
        <name>Ca(2+)</name>
        <dbReference type="ChEBI" id="CHEBI:29108"/>
        <label>1</label>
    </ligand>
</feature>
<dbReference type="InterPro" id="IPR009003">
    <property type="entry name" value="Peptidase_S1_PA"/>
</dbReference>
<dbReference type="InterPro" id="IPR000152">
    <property type="entry name" value="EGF-type_Asp/Asn_hydroxyl_site"/>
</dbReference>
<dbReference type="PROSITE" id="PS50026">
    <property type="entry name" value="EGF_3"/>
    <property type="match status" value="1"/>
</dbReference>
<feature type="disulfide bond" evidence="21">
    <location>
        <begin position="592"/>
        <end position="609"/>
    </location>
</feature>
<evidence type="ECO:0000256" key="18">
    <source>
        <dbReference type="ARBA" id="ARBA00023278"/>
    </source>
</evidence>
<keyword evidence="14" id="KW-0391">Immunity</keyword>
<evidence type="ECO:0000313" key="33">
    <source>
        <dbReference type="Proteomes" id="UP000694569"/>
    </source>
</evidence>
<organism evidence="32 33">
    <name type="scientific">Leptobrachium leishanense</name>
    <name type="common">Leishan spiny toad</name>
    <dbReference type="NCBI Taxonomy" id="445787"/>
    <lineage>
        <taxon>Eukaryota</taxon>
        <taxon>Metazoa</taxon>
        <taxon>Chordata</taxon>
        <taxon>Craniata</taxon>
        <taxon>Vertebrata</taxon>
        <taxon>Euteleostomi</taxon>
        <taxon>Amphibia</taxon>
        <taxon>Batrachia</taxon>
        <taxon>Anura</taxon>
        <taxon>Pelobatoidea</taxon>
        <taxon>Megophryidae</taxon>
        <taxon>Leptobrachium</taxon>
    </lineage>
</organism>
<protein>
    <submittedName>
        <fullName evidence="32">Complement C1s</fullName>
    </submittedName>
</protein>
<dbReference type="AlphaFoldDB" id="A0A8C5PPF0"/>
<evidence type="ECO:0000256" key="25">
    <source>
        <dbReference type="PROSITE-ProRule" id="PRU00076"/>
    </source>
</evidence>
<feature type="binding site" evidence="23">
    <location>
        <position position="152"/>
    </location>
    <ligand>
        <name>Ca(2+)</name>
        <dbReference type="ChEBI" id="CHEBI:29108"/>
        <label>2</label>
    </ligand>
</feature>
<dbReference type="Gene3D" id="2.10.70.10">
    <property type="entry name" value="Complement Module, domain 1"/>
    <property type="match status" value="2"/>
</dbReference>
<dbReference type="Gene3D" id="2.40.10.10">
    <property type="entry name" value="Trypsin-like serine proteases"/>
    <property type="match status" value="2"/>
</dbReference>
<dbReference type="PROSITE" id="PS01187">
    <property type="entry name" value="EGF_CA"/>
    <property type="match status" value="1"/>
</dbReference>
<dbReference type="PIRSF" id="PIRSF001155">
    <property type="entry name" value="C1r_C1s_MASP"/>
    <property type="match status" value="1"/>
</dbReference>
<dbReference type="Ensembl" id="ENSLLET00000026977.1">
    <property type="protein sequence ID" value="ENSLLEP00000025983.1"/>
    <property type="gene ID" value="ENSLLEG00000016479.1"/>
</dbReference>
<feature type="active site" description="Charge relay system" evidence="20">
    <location>
        <position position="529"/>
    </location>
</feature>
<dbReference type="FunFam" id="2.40.10.10:FF:000002">
    <property type="entry name" value="Transmembrane protease serine"/>
    <property type="match status" value="1"/>
</dbReference>
<dbReference type="Pfam" id="PF00084">
    <property type="entry name" value="Sushi"/>
    <property type="match status" value="1"/>
</dbReference>
<feature type="active site" description="Charge relay system" evidence="20">
    <location>
        <position position="623"/>
    </location>
</feature>
<comment type="similarity">
    <text evidence="19">Belongs to the peptidase S1 family. CLIP subfamily.</text>
</comment>
<dbReference type="InterPro" id="IPR001314">
    <property type="entry name" value="Peptidase_S1A"/>
</dbReference>
<dbReference type="CDD" id="cd00041">
    <property type="entry name" value="CUB"/>
    <property type="match status" value="2"/>
</dbReference>
<dbReference type="Pfam" id="PF14670">
    <property type="entry name" value="FXa_inhibition"/>
    <property type="match status" value="1"/>
</dbReference>
<feature type="disulfide bond" evidence="21">
    <location>
        <begin position="619"/>
        <end position="650"/>
    </location>
</feature>
<dbReference type="InterPro" id="IPR024175">
    <property type="entry name" value="Pept_S1A_C1r/C1S/mannan-bd"/>
</dbReference>
<feature type="domain" description="CUB" evidence="28">
    <location>
        <begin position="178"/>
        <end position="291"/>
    </location>
</feature>
<dbReference type="InterPro" id="IPR035914">
    <property type="entry name" value="Sperma_CUB_dom_sf"/>
</dbReference>
<evidence type="ECO:0000256" key="16">
    <source>
        <dbReference type="ARBA" id="ARBA00023157"/>
    </source>
</evidence>
<feature type="disulfide bond" evidence="21">
    <location>
        <begin position="138"/>
        <end position="150"/>
    </location>
</feature>
<evidence type="ECO:0000256" key="2">
    <source>
        <dbReference type="ARBA" id="ARBA00022525"/>
    </source>
</evidence>
<evidence type="ECO:0000313" key="32">
    <source>
        <dbReference type="Ensembl" id="ENSLLEP00000025983.1"/>
    </source>
</evidence>
<dbReference type="SMART" id="SM00020">
    <property type="entry name" value="Tryp_SPc"/>
    <property type="match status" value="1"/>
</dbReference>
<feature type="active site" description="Charge relay system" evidence="20">
    <location>
        <position position="478"/>
    </location>
</feature>
<feature type="disulfide bond" evidence="21">
    <location>
        <begin position="360"/>
        <end position="405"/>
    </location>
</feature>
<evidence type="ECO:0000256" key="17">
    <source>
        <dbReference type="ARBA" id="ARBA00023180"/>
    </source>
</evidence>
<keyword evidence="13 23" id="KW-0106">Calcium</keyword>
<evidence type="ECO:0000256" key="20">
    <source>
        <dbReference type="PIRSR" id="PIRSR001155-1"/>
    </source>
</evidence>
<dbReference type="PANTHER" id="PTHR24255">
    <property type="entry name" value="COMPLEMENT COMPONENT 1, S SUBCOMPONENT-RELATED"/>
    <property type="match status" value="1"/>
</dbReference>
<dbReference type="InterPro" id="IPR000436">
    <property type="entry name" value="Sushi_SCR_CCP_dom"/>
</dbReference>
<keyword evidence="33" id="KW-1185">Reference proteome</keyword>
<dbReference type="FunFam" id="2.10.70.10:FF:000016">
    <property type="entry name" value="Mannan-binding lectin serine protease 1"/>
    <property type="match status" value="1"/>
</dbReference>
<keyword evidence="11" id="KW-0068">Autocatalytic cleavage</keyword>
<evidence type="ECO:0000259" key="30">
    <source>
        <dbReference type="PROSITE" id="PS50240"/>
    </source>
</evidence>
<dbReference type="PROSITE" id="PS50240">
    <property type="entry name" value="TRYPSIN_DOM"/>
    <property type="match status" value="1"/>
</dbReference>
<evidence type="ECO:0000256" key="13">
    <source>
        <dbReference type="ARBA" id="ARBA00022837"/>
    </source>
</evidence>
<dbReference type="InterPro" id="IPR001254">
    <property type="entry name" value="Trypsin_dom"/>
</dbReference>
<dbReference type="FunFam" id="2.60.120.290:FF:000006">
    <property type="entry name" value="Mannan-binding lectin serine protease 1"/>
    <property type="match status" value="1"/>
</dbReference>
<feature type="disulfide bond" evidence="21">
    <location>
        <begin position="322"/>
        <end position="355"/>
    </location>
</feature>
<feature type="domain" description="EGF-like" evidence="29">
    <location>
        <begin position="134"/>
        <end position="175"/>
    </location>
</feature>
<keyword evidence="7 23" id="KW-0479">Metal-binding</keyword>
<keyword evidence="12" id="KW-0720">Serine protease</keyword>
<feature type="domain" description="Peptidase S1" evidence="30">
    <location>
        <begin position="440"/>
        <end position="671"/>
    </location>
</feature>
<keyword evidence="4" id="KW-0399">Innate immunity</keyword>
<feature type="modified residue" description="(3R)-3-hydroxyasparagine" evidence="22">
    <location>
        <position position="152"/>
    </location>
</feature>
<feature type="binding site" evidence="23">
    <location>
        <position position="137"/>
    </location>
    <ligand>
        <name>Ca(2+)</name>
        <dbReference type="ChEBI" id="CHEBI:29108"/>
        <label>2</label>
    </ligand>
</feature>
<evidence type="ECO:0000256" key="10">
    <source>
        <dbReference type="ARBA" id="ARBA00022801"/>
    </source>
</evidence>
<feature type="disulfide bond" evidence="21">
    <location>
        <begin position="295"/>
        <end position="342"/>
    </location>
</feature>
<evidence type="ECO:0000256" key="24">
    <source>
        <dbReference type="PROSITE-ProRule" id="PRU00059"/>
    </source>
</evidence>
<dbReference type="InterPro" id="IPR000742">
    <property type="entry name" value="EGF"/>
</dbReference>
<name>A0A8C5PPF0_9ANUR</name>
<dbReference type="Pfam" id="PF00431">
    <property type="entry name" value="CUB"/>
    <property type="match status" value="2"/>
</dbReference>
<dbReference type="PROSITE" id="PS01186">
    <property type="entry name" value="EGF_2"/>
    <property type="match status" value="1"/>
</dbReference>
<evidence type="ECO:0000256" key="23">
    <source>
        <dbReference type="PIRSR" id="PIRSR001155-4"/>
    </source>
</evidence>
<feature type="signal peptide" evidence="27">
    <location>
        <begin position="1"/>
        <end position="18"/>
    </location>
</feature>
<dbReference type="InterPro" id="IPR001881">
    <property type="entry name" value="EGF-like_Ca-bd_dom"/>
</dbReference>
<evidence type="ECO:0000256" key="14">
    <source>
        <dbReference type="ARBA" id="ARBA00022859"/>
    </source>
</evidence>
<dbReference type="SUPFAM" id="SSF49854">
    <property type="entry name" value="Spermadhesin, CUB domain"/>
    <property type="match status" value="2"/>
</dbReference>
<feature type="domain" description="Sushi" evidence="31">
    <location>
        <begin position="293"/>
        <end position="357"/>
    </location>
</feature>
<evidence type="ECO:0000259" key="29">
    <source>
        <dbReference type="PROSITE" id="PS50026"/>
    </source>
</evidence>
<evidence type="ECO:0000256" key="15">
    <source>
        <dbReference type="ARBA" id="ARBA00022875"/>
    </source>
</evidence>
<feature type="disulfide bond" evidence="21 24">
    <location>
        <begin position="178"/>
        <end position="205"/>
    </location>
</feature>
<evidence type="ECO:0000256" key="4">
    <source>
        <dbReference type="ARBA" id="ARBA00022588"/>
    </source>
</evidence>
<dbReference type="PROSITE" id="PS01180">
    <property type="entry name" value="CUB"/>
    <property type="match status" value="2"/>
</dbReference>
<feature type="disulfide bond" evidence="21">
    <location>
        <begin position="68"/>
        <end position="86"/>
    </location>
</feature>
<dbReference type="GO" id="GO:0045087">
    <property type="term" value="P:innate immune response"/>
    <property type="evidence" value="ECO:0007669"/>
    <property type="project" value="UniProtKB-KW"/>
</dbReference>
<dbReference type="PROSITE" id="PS00010">
    <property type="entry name" value="ASX_HYDROXYL"/>
    <property type="match status" value="1"/>
</dbReference>
<comment type="PTM">
    <text evidence="22">The iron and 2-oxoglutarate dependent 3-hydroxylation of aspartate and asparagine is (R) stereospecific within EGF domains.</text>
</comment>
<dbReference type="SUPFAM" id="SSF50494">
    <property type="entry name" value="Trypsin-like serine proteases"/>
    <property type="match status" value="1"/>
</dbReference>
<dbReference type="Proteomes" id="UP000694569">
    <property type="component" value="Unplaced"/>
</dbReference>
<keyword evidence="15" id="KW-0180">Complement pathway</keyword>
<reference evidence="32" key="1">
    <citation type="submission" date="2025-08" db="UniProtKB">
        <authorList>
            <consortium name="Ensembl"/>
        </authorList>
    </citation>
    <scope>IDENTIFICATION</scope>
</reference>
<feature type="domain" description="Sushi" evidence="31">
    <location>
        <begin position="358"/>
        <end position="425"/>
    </location>
</feature>
<keyword evidence="17" id="KW-0325">Glycoprotein</keyword>
<dbReference type="InterPro" id="IPR018097">
    <property type="entry name" value="EGF_Ca-bd_CS"/>
</dbReference>
<keyword evidence="3 25" id="KW-0245">EGF-like domain</keyword>
<keyword evidence="5 26" id="KW-0768">Sushi</keyword>
<evidence type="ECO:0000256" key="6">
    <source>
        <dbReference type="ARBA" id="ARBA00022670"/>
    </source>
</evidence>
<dbReference type="InterPro" id="IPR000859">
    <property type="entry name" value="CUB_dom"/>
</dbReference>
<dbReference type="GO" id="GO:0006958">
    <property type="term" value="P:complement activation, classical pathway"/>
    <property type="evidence" value="ECO:0007669"/>
    <property type="project" value="UniProtKB-KW"/>
</dbReference>
<dbReference type="FunFam" id="2.60.120.290:FF:000012">
    <property type="entry name" value="mannan-binding lectin serine protease 1 isoform X1"/>
    <property type="match status" value="1"/>
</dbReference>
<dbReference type="SMART" id="SM00032">
    <property type="entry name" value="CCP"/>
    <property type="match status" value="2"/>
</dbReference>
<evidence type="ECO:0000256" key="1">
    <source>
        <dbReference type="ARBA" id="ARBA00004613"/>
    </source>
</evidence>
<dbReference type="PRINTS" id="PR00722">
    <property type="entry name" value="CHYMOTRYPSIN"/>
</dbReference>
<evidence type="ECO:0000256" key="9">
    <source>
        <dbReference type="ARBA" id="ARBA00022737"/>
    </source>
</evidence>
<feature type="disulfide bond" evidence="21">
    <location>
        <begin position="161"/>
        <end position="174"/>
    </location>
</feature>
<evidence type="ECO:0000259" key="31">
    <source>
        <dbReference type="PROSITE" id="PS50923"/>
    </source>
</evidence>
<proteinExistence type="inferred from homology"/>
<keyword evidence="6" id="KW-0645">Protease</keyword>
<dbReference type="CDD" id="cd00190">
    <property type="entry name" value="Tryp_SPc"/>
    <property type="match status" value="1"/>
</dbReference>
<evidence type="ECO:0000256" key="3">
    <source>
        <dbReference type="ARBA" id="ARBA00022536"/>
    </source>
</evidence>
<keyword evidence="8 27" id="KW-0732">Signal</keyword>
<evidence type="ECO:0000259" key="28">
    <source>
        <dbReference type="PROSITE" id="PS01180"/>
    </source>
</evidence>
<comment type="subcellular location">
    <subcellularLocation>
        <location evidence="1">Secreted</location>
    </subcellularLocation>
</comment>
<comment type="caution">
    <text evidence="25">Lacks conserved residue(s) required for the propagation of feature annotation.</text>
</comment>
<dbReference type="PROSITE" id="PS50923">
    <property type="entry name" value="SUSHI"/>
    <property type="match status" value="2"/>
</dbReference>
<gene>
    <name evidence="32" type="primary">C1S</name>
</gene>
<dbReference type="SMART" id="SM00042">
    <property type="entry name" value="CUB"/>
    <property type="match status" value="2"/>
</dbReference>
<evidence type="ECO:0000256" key="21">
    <source>
        <dbReference type="PIRSR" id="PIRSR001155-2"/>
    </source>
</evidence>
<dbReference type="GO" id="GO:0005615">
    <property type="term" value="C:extracellular space"/>
    <property type="evidence" value="ECO:0007669"/>
    <property type="project" value="TreeGrafter"/>
</dbReference>
<keyword evidence="2" id="KW-0964">Secreted</keyword>
<dbReference type="CDD" id="cd00054">
    <property type="entry name" value="EGF_CA"/>
    <property type="match status" value="1"/>
</dbReference>
<reference evidence="32" key="2">
    <citation type="submission" date="2025-09" db="UniProtKB">
        <authorList>
            <consortium name="Ensembl"/>
        </authorList>
    </citation>
    <scope>IDENTIFICATION</scope>
</reference>
<evidence type="ECO:0000256" key="11">
    <source>
        <dbReference type="ARBA" id="ARBA00022813"/>
    </source>
</evidence>
<dbReference type="GO" id="GO:0005509">
    <property type="term" value="F:calcium ion binding"/>
    <property type="evidence" value="ECO:0007669"/>
    <property type="project" value="InterPro"/>
</dbReference>
<feature type="binding site" evidence="23">
    <location>
        <position position="63"/>
    </location>
    <ligand>
        <name>Ca(2+)</name>
        <dbReference type="ChEBI" id="CHEBI:29108"/>
        <label>1</label>
    </ligand>
</feature>
<feature type="binding site" evidence="23">
    <location>
        <position position="156"/>
    </location>
    <ligand>
        <name>Ca(2+)</name>
        <dbReference type="ChEBI" id="CHEBI:29108"/>
        <label>2</label>
    </ligand>
</feature>
<feature type="binding site" evidence="23">
    <location>
        <position position="116"/>
    </location>
    <ligand>
        <name>Ca(2+)</name>
        <dbReference type="ChEBI" id="CHEBI:29108"/>
        <label>1</label>
    </ligand>
</feature>
<dbReference type="PANTHER" id="PTHR24255:SF18">
    <property type="entry name" value="COMPLEMENT C1S SUBCOMPONENT"/>
    <property type="match status" value="1"/>
</dbReference>
<evidence type="ECO:0000256" key="5">
    <source>
        <dbReference type="ARBA" id="ARBA00022659"/>
    </source>
</evidence>
<dbReference type="InterPro" id="IPR043504">
    <property type="entry name" value="Peptidase_S1_PA_chymotrypsin"/>
</dbReference>
<dbReference type="SUPFAM" id="SSF57196">
    <property type="entry name" value="EGF/Laminin"/>
    <property type="match status" value="1"/>
</dbReference>
<evidence type="ECO:0000256" key="7">
    <source>
        <dbReference type="ARBA" id="ARBA00022723"/>
    </source>
</evidence>
<dbReference type="SUPFAM" id="SSF57535">
    <property type="entry name" value="Complement control module/SCR domain"/>
    <property type="match status" value="2"/>
</dbReference>
<feature type="disulfide bond" evidence="21">
    <location>
        <begin position="386"/>
        <end position="423"/>
    </location>
</feature>
<feature type="binding site" evidence="23">
    <location>
        <position position="229"/>
    </location>
    <ligand>
        <name>Ca(2+)</name>
        <dbReference type="ChEBI" id="CHEBI:29108"/>
        <label>3</label>
    </ligand>
</feature>
<evidence type="ECO:0000256" key="22">
    <source>
        <dbReference type="PIRSR" id="PIRSR001155-3"/>
    </source>
</evidence>
<feature type="disulfide bond" description="Interchain (between heavy and light chains)" evidence="21">
    <location>
        <begin position="427"/>
        <end position="549"/>
    </location>
</feature>
<dbReference type="GeneTree" id="ENSGT00940000157473"/>
<feature type="domain" description="CUB" evidence="28">
    <location>
        <begin position="24"/>
        <end position="133"/>
    </location>
</feature>
<evidence type="ECO:0000256" key="12">
    <source>
        <dbReference type="ARBA" id="ARBA00022825"/>
    </source>
</evidence>
<dbReference type="PROSITE" id="PS00135">
    <property type="entry name" value="TRYPSIN_SER"/>
    <property type="match status" value="1"/>
</dbReference>
<evidence type="ECO:0000256" key="27">
    <source>
        <dbReference type="SAM" id="SignalP"/>
    </source>
</evidence>
<feature type="disulfide bond" evidence="21">
    <location>
        <begin position="146"/>
        <end position="159"/>
    </location>
</feature>
<dbReference type="GO" id="GO:0006508">
    <property type="term" value="P:proteolysis"/>
    <property type="evidence" value="ECO:0007669"/>
    <property type="project" value="UniProtKB-KW"/>
</dbReference>
<dbReference type="InterPro" id="IPR035976">
    <property type="entry name" value="Sushi/SCR/CCP_sf"/>
</dbReference>
<feature type="binding site" evidence="23">
    <location>
        <position position="276"/>
    </location>
    <ligand>
        <name>Ca(2+)</name>
        <dbReference type="ChEBI" id="CHEBI:29108"/>
        <label>3</label>
    </ligand>
</feature>
<keyword evidence="9" id="KW-0677">Repeat</keyword>
<feature type="binding site" evidence="23">
    <location>
        <position position="239"/>
    </location>
    <ligand>
        <name>Ca(2+)</name>
        <dbReference type="ChEBI" id="CHEBI:29108"/>
        <label>3</label>
    </ligand>
</feature>
<dbReference type="Gene3D" id="2.10.25.10">
    <property type="entry name" value="Laminin"/>
    <property type="match status" value="1"/>
</dbReference>
<evidence type="ECO:0000256" key="26">
    <source>
        <dbReference type="PROSITE-ProRule" id="PRU00302"/>
    </source>
</evidence>
<feature type="disulfide bond" evidence="21">
    <location>
        <begin position="236"/>
        <end position="254"/>
    </location>
</feature>